<dbReference type="GO" id="GO:0005737">
    <property type="term" value="C:cytoplasm"/>
    <property type="evidence" value="ECO:0007669"/>
    <property type="project" value="TreeGrafter"/>
</dbReference>
<gene>
    <name evidence="5" type="ORF">HAKA00212_LOCUS17464</name>
</gene>
<feature type="compositionally biased region" description="Pro residues" evidence="4">
    <location>
        <begin position="337"/>
        <end position="348"/>
    </location>
</feature>
<accession>A0A7S3Y1Z5</accession>
<dbReference type="PANTHER" id="PTHR21461">
    <property type="entry name" value="GLYCOSYLTRANSFERASE FAMILY 92 PROTEIN"/>
    <property type="match status" value="1"/>
</dbReference>
<dbReference type="GO" id="GO:0016757">
    <property type="term" value="F:glycosyltransferase activity"/>
    <property type="evidence" value="ECO:0007669"/>
    <property type="project" value="TreeGrafter"/>
</dbReference>
<name>A0A7S3Y1Z5_HETAK</name>
<keyword evidence="3" id="KW-0472">Membrane</keyword>
<evidence type="ECO:0008006" key="6">
    <source>
        <dbReference type="Google" id="ProtNLM"/>
    </source>
</evidence>
<evidence type="ECO:0000256" key="4">
    <source>
        <dbReference type="SAM" id="MobiDB-lite"/>
    </source>
</evidence>
<evidence type="ECO:0000256" key="3">
    <source>
        <dbReference type="ARBA" id="ARBA00022989"/>
    </source>
</evidence>
<organism evidence="5">
    <name type="scientific">Heterosigma akashiwo</name>
    <name type="common">Chromophytic alga</name>
    <name type="synonym">Heterosigma carterae</name>
    <dbReference type="NCBI Taxonomy" id="2829"/>
    <lineage>
        <taxon>Eukaryota</taxon>
        <taxon>Sar</taxon>
        <taxon>Stramenopiles</taxon>
        <taxon>Ochrophyta</taxon>
        <taxon>Raphidophyceae</taxon>
        <taxon>Chattonellales</taxon>
        <taxon>Chattonellaceae</taxon>
        <taxon>Heterosigma</taxon>
    </lineage>
</organism>
<feature type="region of interest" description="Disordered" evidence="4">
    <location>
        <begin position="329"/>
        <end position="348"/>
    </location>
</feature>
<proteinExistence type="predicted"/>
<keyword evidence="2" id="KW-0812">Transmembrane</keyword>
<evidence type="ECO:0000256" key="1">
    <source>
        <dbReference type="ARBA" id="ARBA00004167"/>
    </source>
</evidence>
<reference evidence="5" key="1">
    <citation type="submission" date="2021-01" db="EMBL/GenBank/DDBJ databases">
        <authorList>
            <person name="Corre E."/>
            <person name="Pelletier E."/>
            <person name="Niang G."/>
            <person name="Scheremetjew M."/>
            <person name="Finn R."/>
            <person name="Kale V."/>
            <person name="Holt S."/>
            <person name="Cochrane G."/>
            <person name="Meng A."/>
            <person name="Brown T."/>
            <person name="Cohen L."/>
        </authorList>
    </citation>
    <scope>NUCLEOTIDE SEQUENCE</scope>
    <source>
        <strain evidence="5">CCMP3107</strain>
    </source>
</reference>
<protein>
    <recommendedName>
        <fullName evidence="6">Glycosyltransferase family 92 protein</fullName>
    </recommendedName>
</protein>
<keyword evidence="3" id="KW-1133">Transmembrane helix</keyword>
<comment type="subcellular location">
    <subcellularLocation>
        <location evidence="1">Membrane</location>
        <topology evidence="1">Single-pass membrane protein</topology>
    </subcellularLocation>
</comment>
<evidence type="ECO:0000313" key="5">
    <source>
        <dbReference type="EMBL" id="CAE0638680.1"/>
    </source>
</evidence>
<evidence type="ECO:0000256" key="2">
    <source>
        <dbReference type="ARBA" id="ARBA00022692"/>
    </source>
</evidence>
<dbReference type="PANTHER" id="PTHR21461:SF69">
    <property type="entry name" value="GLYCOSYLTRANSFERASE FAMILY 92 PROTEIN"/>
    <property type="match status" value="1"/>
</dbReference>
<dbReference type="AlphaFoldDB" id="A0A7S3Y1Z5"/>
<dbReference type="Pfam" id="PF13704">
    <property type="entry name" value="Glyco_tranf_2_4"/>
    <property type="match status" value="1"/>
</dbReference>
<sequence>MRRPPFPTAWPGEGCAAHLAETERARAQKALLERPPGGWPRVGLCLIIRNAEEYLAEWAAHHRAFGVDRVIVFDDESEDDPRGILETHIAEGFVKVWDRSRPRITRTSGTIELQQNFYRECLRAFLEEGEVSWVGLTDVDEFLTAKEWAPGDTLPSLLHQQAPLPSAAAGGLGVGAAAKRGLGGGPLCVEVGRATYGASFRLQRPPGLATEAYLLRTGKPYTSLTNKLPKILVNLEYADREKLGRFVGAILIHNSMAHGMEKCAGWGKSPLRLNHYLGTAASWALKVATHRTGTGKFLGGFQSFFPKDYEDEADGNALPYLCAAKREMARARGGRRPPGPPGVRPARA</sequence>
<dbReference type="EMBL" id="HBIU01038157">
    <property type="protein sequence ID" value="CAE0638680.1"/>
    <property type="molecule type" value="Transcribed_RNA"/>
</dbReference>
<dbReference type="GO" id="GO:0016020">
    <property type="term" value="C:membrane"/>
    <property type="evidence" value="ECO:0007669"/>
    <property type="project" value="UniProtKB-SubCell"/>
</dbReference>